<protein>
    <submittedName>
        <fullName evidence="1">Transposase</fullName>
    </submittedName>
</protein>
<evidence type="ECO:0000313" key="1">
    <source>
        <dbReference type="EMBL" id="SMC05371.1"/>
    </source>
</evidence>
<dbReference type="EMBL" id="FWWY01000001">
    <property type="protein sequence ID" value="SMC05371.1"/>
    <property type="molecule type" value="Genomic_DNA"/>
</dbReference>
<dbReference type="SUPFAM" id="SSF46689">
    <property type="entry name" value="Homeodomain-like"/>
    <property type="match status" value="1"/>
</dbReference>
<dbReference type="GO" id="GO:0006313">
    <property type="term" value="P:DNA transposition"/>
    <property type="evidence" value="ECO:0007669"/>
    <property type="project" value="InterPro"/>
</dbReference>
<proteinExistence type="predicted"/>
<name>A0A1W1WGE0_SULTA</name>
<dbReference type="AlphaFoldDB" id="A0A1W1WGE0"/>
<sequence>MSQTYSPEFKQQIVQEAQDTQNATLVARRHQLSPSMVRRGVREAMKAAHHPHDLMSLVDENERLKKLLGEKDLQIAMLQDLLQKKGIRP</sequence>
<gene>
    <name evidence="1" type="ORF">SAMN00768000_2199</name>
</gene>
<dbReference type="RefSeq" id="WP_084661585.1">
    <property type="nucleotide sequence ID" value="NZ_FWWY01000001.1"/>
</dbReference>
<organism evidence="1 2">
    <name type="scientific">Sulfobacillus thermosulfidooxidans (strain DSM 9293 / VKM B-1269 / AT-1)</name>
    <dbReference type="NCBI Taxonomy" id="929705"/>
    <lineage>
        <taxon>Bacteria</taxon>
        <taxon>Bacillati</taxon>
        <taxon>Bacillota</taxon>
        <taxon>Clostridia</taxon>
        <taxon>Eubacteriales</taxon>
        <taxon>Clostridiales Family XVII. Incertae Sedis</taxon>
        <taxon>Sulfobacillus</taxon>
    </lineage>
</organism>
<dbReference type="GO" id="GO:0003677">
    <property type="term" value="F:DNA binding"/>
    <property type="evidence" value="ECO:0007669"/>
    <property type="project" value="InterPro"/>
</dbReference>
<reference evidence="2" key="1">
    <citation type="submission" date="2017-04" db="EMBL/GenBank/DDBJ databases">
        <authorList>
            <person name="Varghese N."/>
            <person name="Submissions S."/>
        </authorList>
    </citation>
    <scope>NUCLEOTIDE SEQUENCE [LARGE SCALE GENOMIC DNA]</scope>
    <source>
        <strain evidence="2">DSM 9293</strain>
    </source>
</reference>
<dbReference type="Proteomes" id="UP000192660">
    <property type="component" value="Unassembled WGS sequence"/>
</dbReference>
<evidence type="ECO:0000313" key="2">
    <source>
        <dbReference type="Proteomes" id="UP000192660"/>
    </source>
</evidence>
<accession>A0A1W1WGE0</accession>
<dbReference type="InterPro" id="IPR002514">
    <property type="entry name" value="Transposase_8"/>
</dbReference>
<dbReference type="Pfam" id="PF01527">
    <property type="entry name" value="HTH_Tnp_1"/>
    <property type="match status" value="1"/>
</dbReference>
<dbReference type="GO" id="GO:0004803">
    <property type="term" value="F:transposase activity"/>
    <property type="evidence" value="ECO:0007669"/>
    <property type="project" value="InterPro"/>
</dbReference>
<dbReference type="InterPro" id="IPR009057">
    <property type="entry name" value="Homeodomain-like_sf"/>
</dbReference>
<keyword evidence="2" id="KW-1185">Reference proteome</keyword>